<dbReference type="InterPro" id="IPR052575">
    <property type="entry name" value="SSU_processome_comp_20"/>
</dbReference>
<dbReference type="Pfam" id="PF20416">
    <property type="entry name" value="UTP20"/>
    <property type="match status" value="1"/>
</dbReference>
<dbReference type="InterPro" id="IPR057525">
    <property type="entry name" value="UTP20_C"/>
</dbReference>
<dbReference type="OrthoDB" id="360653at2759"/>
<organism evidence="5 6">
    <name type="scientific">Pseudocercospora musae</name>
    <dbReference type="NCBI Taxonomy" id="113226"/>
    <lineage>
        <taxon>Eukaryota</taxon>
        <taxon>Fungi</taxon>
        <taxon>Dikarya</taxon>
        <taxon>Ascomycota</taxon>
        <taxon>Pezizomycotina</taxon>
        <taxon>Dothideomycetes</taxon>
        <taxon>Dothideomycetidae</taxon>
        <taxon>Mycosphaerellales</taxon>
        <taxon>Mycosphaerellaceae</taxon>
        <taxon>Pseudocercospora</taxon>
    </lineage>
</organism>
<protein>
    <submittedName>
        <fullName evidence="5">Uncharacterized protein</fullName>
    </submittedName>
</protein>
<dbReference type="Pfam" id="PF23099">
    <property type="entry name" value="UTP20_C"/>
    <property type="match status" value="1"/>
</dbReference>
<comment type="caution">
    <text evidence="5">The sequence shown here is derived from an EMBL/GenBank/DDBJ whole genome shotgun (WGS) entry which is preliminary data.</text>
</comment>
<dbReference type="Proteomes" id="UP000073492">
    <property type="component" value="Unassembled WGS sequence"/>
</dbReference>
<feature type="domain" description="U3 small nucleolar RNA-associated protein 20 N-terminal" evidence="2">
    <location>
        <begin position="1013"/>
        <end position="1582"/>
    </location>
</feature>
<dbReference type="InterPro" id="IPR011989">
    <property type="entry name" value="ARM-like"/>
</dbReference>
<dbReference type="PANTHER" id="PTHR17695:SF11">
    <property type="entry name" value="SMALL SUBUNIT PROCESSOME COMPONENT 20 HOMOLOG"/>
    <property type="match status" value="1"/>
</dbReference>
<evidence type="ECO:0000313" key="6">
    <source>
        <dbReference type="Proteomes" id="UP000073492"/>
    </source>
</evidence>
<feature type="region of interest" description="Disordered" evidence="1">
    <location>
        <begin position="2626"/>
        <end position="2674"/>
    </location>
</feature>
<dbReference type="PANTHER" id="PTHR17695">
    <property type="entry name" value="SMALL SUBUNIT PROCESSOME COMPONENT 20 HOMOLOG"/>
    <property type="match status" value="1"/>
</dbReference>
<dbReference type="STRING" id="113226.A0A139IFB3"/>
<feature type="domain" description="U3 small nucleolar RNA-associated protein 20" evidence="3">
    <location>
        <begin position="1764"/>
        <end position="1980"/>
    </location>
</feature>
<keyword evidence="6" id="KW-1185">Reference proteome</keyword>
<reference evidence="5 6" key="1">
    <citation type="submission" date="2015-07" db="EMBL/GenBank/DDBJ databases">
        <title>Comparative genomics of the Sigatoka disease complex on banana suggests a link between parallel evolutionary changes in Pseudocercospora fijiensis and Pseudocercospora eumusae and increased virulence on the banana host.</title>
        <authorList>
            <person name="Chang T.-C."/>
            <person name="Salvucci A."/>
            <person name="Crous P.W."/>
            <person name="Stergiopoulos I."/>
        </authorList>
    </citation>
    <scope>NUCLEOTIDE SEQUENCE [LARGE SCALE GENOMIC DNA]</scope>
    <source>
        <strain evidence="5 6">CBS 116634</strain>
    </source>
</reference>
<feature type="compositionally biased region" description="Basic and acidic residues" evidence="1">
    <location>
        <begin position="2626"/>
        <end position="2648"/>
    </location>
</feature>
<feature type="compositionally biased region" description="Basic residues" evidence="1">
    <location>
        <begin position="2649"/>
        <end position="2660"/>
    </location>
</feature>
<evidence type="ECO:0000259" key="4">
    <source>
        <dbReference type="Pfam" id="PF23099"/>
    </source>
</evidence>
<dbReference type="InterPro" id="IPR011430">
    <property type="entry name" value="UTP20_N"/>
</dbReference>
<feature type="region of interest" description="Disordered" evidence="1">
    <location>
        <begin position="2495"/>
        <end position="2521"/>
    </location>
</feature>
<evidence type="ECO:0000313" key="5">
    <source>
        <dbReference type="EMBL" id="KXT13448.1"/>
    </source>
</evidence>
<evidence type="ECO:0000256" key="1">
    <source>
        <dbReference type="SAM" id="MobiDB-lite"/>
    </source>
</evidence>
<sequence length="2674" mass="297469">MPSAVLIETLRPSTLRLGHSSPPSFVTFSTTAGGKARSPSAKYVGTKTSMSPLISLATCSFSASLALSGSANKLPAMMQIAKWCFWLRAPTFSKTSASRPLTDPMTTLADYAELRDPRTLAKILSRDGEHFCNATATKVAMSSMSRGKTGKAAKAYKVVKPKKSTKHTTQHNRNHRFQSFNDLISNTKIDPIRRKRFVEGEETETASSHTYFGESLEEWRDTNLTATFTAFAKEVAPLCDNLAVVLHNEDRIVDLLVGYIERGDALAMDALLNLLSHFAHDLDTRFEKHFQRAVATITAVAAKHEDYAVIEQSFTCLAWLFKYLSRLLTPDLRPLYDLMAPYLGKERQKPFIVRFTAESLSFLLRKAAATYERAPRTLDRIMQHMLQDCENCKDEPSADLQQQGIMALLTEAIRGVQNAIHTSGKAVLQSLLKCAGDLARRDEALVERLTTGIVTSLIHHCNKEGFEPVLDILIDFAHAAVSSPSSSSIRFANSLLFTAMSVRKGSRITAWNKVAILIRDLIAACDSLTSISERDAEAVLGSLATYLTSSTTLDSVAETKRILELLRSENWEAHFPKFCDIYFRLSINGTFDHLVLAQLKQFISEQKGKLHPALLALIPRAGKMHPKDMFTISKDVFDRIIALLTRIGGQSQGGDSDELAEANAHLSIMPYVLLDDSRTQNLQAALQNLVEKALTHRQDCSREVRDFSLGPAFHHLLKLGLQIMKANDLWVSLCEVSSHVSGLPIFWSNLLQFMKLCKPTDAGAHVDQLEGALISCLAMPSDSVRSDVLDLIQQLCRLKALKEPEILATAITIQSTPIKLETARSISMNIRRLAKQYSVLNDDDPMARAIPTYCFGLLHVRLSQAWEDACTTLASICESKAGEEVVVGLAQTWMNHNVVADDQEVSEPVLLDSSSEGFKVFSDFECPNLAKMLAIRQQVFREPQSGAFSSKGQLQADLQHIDPITPTSRGQALKVLSKIPKVAEKRSRILVPILLRWAGPQIEENRDEETHARWARKDQRALLAIFAQFVNPKVLFRAEEVFQALLALCANGDVEIQKSALTALLAWKDPSVIRYKEHLNNLLDEERFREELSVFLQERADEEGESESIRPEDHSSLMPVLLRLLYGRAIAGGKEGQTGRRKALFVALSRFGEATMQEFLNIAFKSLSGPDDKIDTPPRAPLRQQLGLVNMINDMLQVLGSELKPFVPKILDGLLACTVGAEQELSKEDTTDQSLLRALRQSGVQCLVKVFANIGDFQKSLSFAKTIAHDIVRPRLDSFAGENAQSISGILRLLAAWAASPGTVSVFQIEDVAMLRSVAQLLQTEHTKDEVRLFILSELLDNLTKPGVSVQILQPHVSRFVKAIGDVLGQQPSKAVLDACVRSFSHLAGRITSQGEAVSVIGVCADLLKRPSHAVSPATKIDLLRTILPLIGNFKTDAKDDLYSALCALYSRLPDNDSRSLLSQVLATLVRDDQRLLDAAKLCADMNAMGSRLDEPDHGRRDAAYASVFKAADTFSLEQWLPLVHNFLYYIRDNDDGVNRKNASQALRFFVSAVATHFGEQPWLDLLDDAVFQGIERGFRDSRSTELVRAEYLAVLGHVVENLPDWQKVSDMQILLVGGDEEASFFANALYIQQHRRLRALRRLSDEATKLASHNISKIFLPLLEHFIFDQAEGDAGRVLADQAVQTIGALAKGLNKSAFRAVFQRYMSHLKAKKQEEDEDVEKKALRLCNAMVDGLQRDSAQMSAPIVRELLPSLMQYLQHRDESTVDRRIAVAVTIVKLMHAALPGDDFSSRLPGVLLEVCHVLRSRSQEARDQTRKALTSVSALIGPHYFGFIVKELRSALKRGYQLHVLSYTVHSLLAQTTLSSGDLDEVLSDIVLVIMDDIFGVTGQEKDAEEYKSGMKEVKSSKSFDTMELLAKITPVRKLGELIRPIRSLLSERVDLKMVKKVDELLTRLRKGLDQNPESESRDMLIFCYEIVKQVYADDNAITNERPGLDERRNRYIVQPEPEQRKKMAKGSTTSYRFKLTAFALNLLRKILRRHEDLQTPQNMAGFLGMAGDGLIQGQEEVKLSAVRFLSTIMRVPLPKLEENAPVYVKEAVLMIKGAPDMTTESAKAALELITSVLREQRSVAIMEKDIALVLKRIKSDIDEPDRQTVIYKFLKAVIGRKVMITEVYEVMDEVSKAMIINPDRAIRESARSAYSAFIMDCPQGKHRWKKQTSFLVGNLQYEHAEGRKSVMEFIHQILSKIGDDVFEKEVGNRLFVSLLPVLVSDTSSECREMARLLVAKLFERASDEQLEKFLGMMETWTQSEKKPAVRAGALQCWSVLLKAKQLPEKQLVGLRDKLEDVISDCSAEFAVVDPQLALDALKTLGTLVETAPSIAFASSSSGVWDGLQKLEVTGDAEIDNMVASLLGSFFTDFASTSSRAAFGLAGLPLRGSGGIELGAGDMRRLATVALRALRNIQLGTSETLIAQIARNLVFLGRCFASNEMPWNQTADASPAGSDAENDDDEEADEATSRSALTRLLQRLSSMLMADKFSVVSRTASLQTLTSLINAISTIPALPSILRPLYALTDPSVPKPPGELHANLTVKAHEALDLIQKKVGSDRYLKILGQVRTEAKARREERRQKRRIEAVSKPEMWAEQKRRKHEVKKIKSKEKGAEARGRRRGW</sequence>
<evidence type="ECO:0000259" key="2">
    <source>
        <dbReference type="Pfam" id="PF07539"/>
    </source>
</evidence>
<dbReference type="Gene3D" id="1.25.10.10">
    <property type="entry name" value="Leucine-rich Repeat Variant"/>
    <property type="match status" value="4"/>
</dbReference>
<proteinExistence type="predicted"/>
<gene>
    <name evidence="5" type="ORF">AC579_4249</name>
</gene>
<accession>A0A139IFB3</accession>
<dbReference type="InterPro" id="IPR016024">
    <property type="entry name" value="ARM-type_fold"/>
</dbReference>
<dbReference type="GO" id="GO:0032040">
    <property type="term" value="C:small-subunit processome"/>
    <property type="evidence" value="ECO:0007669"/>
    <property type="project" value="TreeGrafter"/>
</dbReference>
<name>A0A139IFB3_9PEZI</name>
<dbReference type="Pfam" id="PF07539">
    <property type="entry name" value="UTP20_N"/>
    <property type="match status" value="1"/>
</dbReference>
<feature type="domain" description="U3 small nucleolar RNA-associated protein 20 C-terminal" evidence="4">
    <location>
        <begin position="2591"/>
        <end position="2663"/>
    </location>
</feature>
<dbReference type="InterPro" id="IPR046523">
    <property type="entry name" value="UTP20_dom"/>
</dbReference>
<evidence type="ECO:0000259" key="3">
    <source>
        <dbReference type="Pfam" id="PF20416"/>
    </source>
</evidence>
<dbReference type="SUPFAM" id="SSF48371">
    <property type="entry name" value="ARM repeat"/>
    <property type="match status" value="3"/>
</dbReference>
<feature type="compositionally biased region" description="Acidic residues" evidence="1">
    <location>
        <begin position="2508"/>
        <end position="2518"/>
    </location>
</feature>
<dbReference type="EMBL" id="LFZO01000117">
    <property type="protein sequence ID" value="KXT13448.1"/>
    <property type="molecule type" value="Genomic_DNA"/>
</dbReference>
<dbReference type="GO" id="GO:0030686">
    <property type="term" value="C:90S preribosome"/>
    <property type="evidence" value="ECO:0007669"/>
    <property type="project" value="TreeGrafter"/>
</dbReference>